<reference evidence="1" key="2">
    <citation type="submission" date="2021-01" db="EMBL/GenBank/DDBJ databases">
        <authorList>
            <person name="Schikora-Tamarit M.A."/>
        </authorList>
    </citation>
    <scope>NUCLEOTIDE SEQUENCE</scope>
    <source>
        <strain evidence="1">CBS2887</strain>
    </source>
</reference>
<evidence type="ECO:0000313" key="2">
    <source>
        <dbReference type="Proteomes" id="UP000774326"/>
    </source>
</evidence>
<comment type="caution">
    <text evidence="1">The sequence shown here is derived from an EMBL/GenBank/DDBJ whole genome shotgun (WGS) entry which is preliminary data.</text>
</comment>
<dbReference type="EMBL" id="JAEUBG010003009">
    <property type="protein sequence ID" value="KAH3683680.1"/>
    <property type="molecule type" value="Genomic_DNA"/>
</dbReference>
<organism evidence="1 2">
    <name type="scientific">Wickerhamomyces pijperi</name>
    <name type="common">Yeast</name>
    <name type="synonym">Pichia pijperi</name>
    <dbReference type="NCBI Taxonomy" id="599730"/>
    <lineage>
        <taxon>Eukaryota</taxon>
        <taxon>Fungi</taxon>
        <taxon>Dikarya</taxon>
        <taxon>Ascomycota</taxon>
        <taxon>Saccharomycotina</taxon>
        <taxon>Saccharomycetes</taxon>
        <taxon>Phaffomycetales</taxon>
        <taxon>Wickerhamomycetaceae</taxon>
        <taxon>Wickerhamomyces</taxon>
    </lineage>
</organism>
<proteinExistence type="predicted"/>
<gene>
    <name evidence="1" type="ORF">WICPIJ_005364</name>
</gene>
<evidence type="ECO:0000313" key="1">
    <source>
        <dbReference type="EMBL" id="KAH3683680.1"/>
    </source>
</evidence>
<dbReference type="Proteomes" id="UP000774326">
    <property type="component" value="Unassembled WGS sequence"/>
</dbReference>
<dbReference type="AlphaFoldDB" id="A0A9P8Q658"/>
<name>A0A9P8Q658_WICPI</name>
<sequence>MIWPESDLTDMSPIHESSRLTFRHITLRNTNFTITSSEVKAQSEGYLSVLKEYINHSKFKYFEWLKNIPGRSALKQDSVEIPKQLIKAVEDIYNPSRLKLCSELDSSEANIGQPCRLEQNSSSDEVYIQG</sequence>
<reference evidence="1" key="1">
    <citation type="journal article" date="2021" name="Open Biol.">
        <title>Shared evolutionary footprints suggest mitochondrial oxidative damage underlies multiple complex I losses in fungi.</title>
        <authorList>
            <person name="Schikora-Tamarit M.A."/>
            <person name="Marcet-Houben M."/>
            <person name="Nosek J."/>
            <person name="Gabaldon T."/>
        </authorList>
    </citation>
    <scope>NUCLEOTIDE SEQUENCE</scope>
    <source>
        <strain evidence="1">CBS2887</strain>
    </source>
</reference>
<protein>
    <submittedName>
        <fullName evidence="1">Uncharacterized protein</fullName>
    </submittedName>
</protein>
<keyword evidence="2" id="KW-1185">Reference proteome</keyword>
<accession>A0A9P8Q658</accession>